<protein>
    <submittedName>
        <fullName evidence="2">Uncharacterized protein</fullName>
    </submittedName>
</protein>
<evidence type="ECO:0000256" key="1">
    <source>
        <dbReference type="SAM" id="Coils"/>
    </source>
</evidence>
<keyword evidence="1" id="KW-0175">Coiled coil</keyword>
<reference evidence="2" key="1">
    <citation type="journal article" date="2021" name="Proc. Natl. Acad. Sci. U.S.A.">
        <title>A Catalog of Tens of Thousands of Viruses from Human Metagenomes Reveals Hidden Associations with Chronic Diseases.</title>
        <authorList>
            <person name="Tisza M.J."/>
            <person name="Buck C.B."/>
        </authorList>
    </citation>
    <scope>NUCLEOTIDE SEQUENCE</scope>
    <source>
        <strain evidence="2">Ct78050</strain>
    </source>
</reference>
<feature type="coiled-coil region" evidence="1">
    <location>
        <begin position="16"/>
        <end position="50"/>
    </location>
</feature>
<organism evidence="2">
    <name type="scientific">Myoviridae sp. ct78050</name>
    <dbReference type="NCBI Taxonomy" id="2826617"/>
    <lineage>
        <taxon>Viruses</taxon>
        <taxon>Duplodnaviria</taxon>
        <taxon>Heunggongvirae</taxon>
        <taxon>Uroviricota</taxon>
        <taxon>Caudoviricetes</taxon>
    </lineage>
</organism>
<accession>A0A8S5R1K0</accession>
<proteinExistence type="predicted"/>
<sequence>MNKHQFALHNLYSFSLSDFEEGKENLMIQNENYRLQLDTLKELVDKASNLLKKGGDSHEH</sequence>
<evidence type="ECO:0000313" key="2">
    <source>
        <dbReference type="EMBL" id="DAE25026.1"/>
    </source>
</evidence>
<name>A0A8S5R1K0_9CAUD</name>
<dbReference type="EMBL" id="BK015791">
    <property type="protein sequence ID" value="DAE25026.1"/>
    <property type="molecule type" value="Genomic_DNA"/>
</dbReference>